<evidence type="ECO:0000313" key="3">
    <source>
        <dbReference type="Proteomes" id="UP001204376"/>
    </source>
</evidence>
<dbReference type="SUPFAM" id="SSF51182">
    <property type="entry name" value="RmlC-like cupins"/>
    <property type="match status" value="1"/>
</dbReference>
<feature type="domain" description="Cupin type-2" evidence="1">
    <location>
        <begin position="1"/>
        <end position="57"/>
    </location>
</feature>
<accession>A0ABT1T928</accession>
<keyword evidence="3" id="KW-1185">Reference proteome</keyword>
<evidence type="ECO:0000259" key="1">
    <source>
        <dbReference type="Pfam" id="PF07883"/>
    </source>
</evidence>
<dbReference type="Proteomes" id="UP001204376">
    <property type="component" value="Unassembled WGS sequence"/>
</dbReference>
<dbReference type="RefSeq" id="WP_256541288.1">
    <property type="nucleotide sequence ID" value="NZ_JANHOH010000011.1"/>
</dbReference>
<proteinExistence type="predicted"/>
<dbReference type="Pfam" id="PF07883">
    <property type="entry name" value="Cupin_2"/>
    <property type="match status" value="1"/>
</dbReference>
<dbReference type="InterPro" id="IPR013096">
    <property type="entry name" value="Cupin_2"/>
</dbReference>
<dbReference type="InterPro" id="IPR014710">
    <property type="entry name" value="RmlC-like_jellyroll"/>
</dbReference>
<evidence type="ECO:0000313" key="2">
    <source>
        <dbReference type="EMBL" id="MCQ6961121.1"/>
    </source>
</evidence>
<dbReference type="Gene3D" id="2.60.120.10">
    <property type="entry name" value="Jelly Rolls"/>
    <property type="match status" value="1"/>
</dbReference>
<reference evidence="2 3" key="1">
    <citation type="submission" date="2022-07" db="EMBL/GenBank/DDBJ databases">
        <title>Mucilaginibacter sp. JC4.</title>
        <authorList>
            <person name="Le V."/>
            <person name="Ko S.-R."/>
            <person name="Ahn C.-Y."/>
            <person name="Oh H.-M."/>
        </authorList>
    </citation>
    <scope>NUCLEOTIDE SEQUENCE [LARGE SCALE GENOMIC DNA]</scope>
    <source>
        <strain evidence="2 3">JC4</strain>
    </source>
</reference>
<gene>
    <name evidence="2" type="ORF">NPE20_24310</name>
</gene>
<comment type="caution">
    <text evidence="2">The sequence shown here is derived from an EMBL/GenBank/DDBJ whole genome shotgun (WGS) entry which is preliminary data.</text>
</comment>
<dbReference type="InterPro" id="IPR011051">
    <property type="entry name" value="RmlC_Cupin_sf"/>
</dbReference>
<name>A0ABT1T928_9SPHI</name>
<dbReference type="EMBL" id="JANHOH010000011">
    <property type="protein sequence ID" value="MCQ6961121.1"/>
    <property type="molecule type" value="Genomic_DNA"/>
</dbReference>
<protein>
    <submittedName>
        <fullName evidence="2">Cupin domain-containing protein</fullName>
    </submittedName>
</protein>
<organism evidence="2 3">
    <name type="scientific">Mucilaginibacter aquariorum</name>
    <dbReference type="NCBI Taxonomy" id="2967225"/>
    <lineage>
        <taxon>Bacteria</taxon>
        <taxon>Pseudomonadati</taxon>
        <taxon>Bacteroidota</taxon>
        <taxon>Sphingobacteriia</taxon>
        <taxon>Sphingobacteriales</taxon>
        <taxon>Sphingobacteriaceae</taxon>
        <taxon>Mucilaginibacter</taxon>
    </lineage>
</organism>
<sequence length="101" mass="11475">MLIPPNGGPGPHEHAQIEDSFYVIDGEIEVRSEFGKYIATKGSFVNIPKGGVVHGFKTKQIKLPIFSVLSFRLVLMLFSKKLANRLNMASFFPRRRWILSR</sequence>